<reference evidence="4" key="1">
    <citation type="submission" date="2023-05" db="EMBL/GenBank/DDBJ databases">
        <title>Genome and transcriptome analyses reveal genes involved in the formation of fine ridges on petal epidermal cells in Hibiscus trionum.</title>
        <authorList>
            <person name="Koshimizu S."/>
            <person name="Masuda S."/>
            <person name="Ishii T."/>
            <person name="Shirasu K."/>
            <person name="Hoshino A."/>
            <person name="Arita M."/>
        </authorList>
    </citation>
    <scope>NUCLEOTIDE SEQUENCE</scope>
    <source>
        <strain evidence="4">Hamamatsu line</strain>
    </source>
</reference>
<keyword evidence="3" id="KW-1133">Transmembrane helix</keyword>
<dbReference type="GO" id="GO:0015369">
    <property type="term" value="F:calcium:proton antiporter activity"/>
    <property type="evidence" value="ECO:0007669"/>
    <property type="project" value="TreeGrafter"/>
</dbReference>
<keyword evidence="5" id="KW-1185">Reference proteome</keyword>
<dbReference type="Proteomes" id="UP001165190">
    <property type="component" value="Unassembled WGS sequence"/>
</dbReference>
<dbReference type="AlphaFoldDB" id="A0A9W7HFW8"/>
<dbReference type="EMBL" id="BSYR01000012">
    <property type="protein sequence ID" value="GMI76118.1"/>
    <property type="molecule type" value="Genomic_DNA"/>
</dbReference>
<organism evidence="4 5">
    <name type="scientific">Hibiscus trionum</name>
    <name type="common">Flower of an hour</name>
    <dbReference type="NCBI Taxonomy" id="183268"/>
    <lineage>
        <taxon>Eukaryota</taxon>
        <taxon>Viridiplantae</taxon>
        <taxon>Streptophyta</taxon>
        <taxon>Embryophyta</taxon>
        <taxon>Tracheophyta</taxon>
        <taxon>Spermatophyta</taxon>
        <taxon>Magnoliopsida</taxon>
        <taxon>eudicotyledons</taxon>
        <taxon>Gunneridae</taxon>
        <taxon>Pentapetalae</taxon>
        <taxon>rosids</taxon>
        <taxon>malvids</taxon>
        <taxon>Malvales</taxon>
        <taxon>Malvaceae</taxon>
        <taxon>Malvoideae</taxon>
        <taxon>Hibiscus</taxon>
    </lineage>
</organism>
<protein>
    <submittedName>
        <fullName evidence="4">Cation exchanger 3</fullName>
    </submittedName>
</protein>
<gene>
    <name evidence="4" type="ORF">HRI_001281100</name>
</gene>
<keyword evidence="3" id="KW-0472">Membrane</keyword>
<sequence>MLLTQVPLCIVVAWIMGIKMDLNFNLLETGSLALSIIVVAFTLQDGTSHYLKGLVLLLLYIVIGACFFVLKTPLSNGIDTVVGA</sequence>
<name>A0A9W7HFW8_HIBTR</name>
<dbReference type="InterPro" id="IPR004713">
    <property type="entry name" value="CaH_exchang"/>
</dbReference>
<keyword evidence="1" id="KW-0813">Transport</keyword>
<evidence type="ECO:0000256" key="1">
    <source>
        <dbReference type="ARBA" id="ARBA00022449"/>
    </source>
</evidence>
<comment type="caution">
    <text evidence="4">The sequence shown here is derived from an EMBL/GenBank/DDBJ whole genome shotgun (WGS) entry which is preliminary data.</text>
</comment>
<keyword evidence="3" id="KW-0812">Transmembrane</keyword>
<dbReference type="GO" id="GO:0006874">
    <property type="term" value="P:intracellular calcium ion homeostasis"/>
    <property type="evidence" value="ECO:0007669"/>
    <property type="project" value="TreeGrafter"/>
</dbReference>
<feature type="transmembrane region" description="Helical" evidence="3">
    <location>
        <begin position="24"/>
        <end position="43"/>
    </location>
</feature>
<accession>A0A9W7HFW8</accession>
<evidence type="ECO:0000256" key="3">
    <source>
        <dbReference type="SAM" id="Phobius"/>
    </source>
</evidence>
<dbReference type="GO" id="GO:0009705">
    <property type="term" value="C:plant-type vacuole membrane"/>
    <property type="evidence" value="ECO:0007669"/>
    <property type="project" value="TreeGrafter"/>
</dbReference>
<evidence type="ECO:0000313" key="5">
    <source>
        <dbReference type="Proteomes" id="UP001165190"/>
    </source>
</evidence>
<feature type="transmembrane region" description="Helical" evidence="3">
    <location>
        <begin position="49"/>
        <end position="70"/>
    </location>
</feature>
<evidence type="ECO:0000256" key="2">
    <source>
        <dbReference type="ARBA" id="ARBA00023065"/>
    </source>
</evidence>
<dbReference type="PANTHER" id="PTHR31503:SF1">
    <property type="entry name" value="VACUOLAR CATION_PROTON EXCHANGER 3"/>
    <property type="match status" value="1"/>
</dbReference>
<dbReference type="PANTHER" id="PTHR31503">
    <property type="entry name" value="VACUOLAR CALCIUM ION TRANSPORTER"/>
    <property type="match status" value="1"/>
</dbReference>
<keyword evidence="2" id="KW-0406">Ion transport</keyword>
<keyword evidence="1" id="KW-0050">Antiport</keyword>
<proteinExistence type="predicted"/>
<evidence type="ECO:0000313" key="4">
    <source>
        <dbReference type="EMBL" id="GMI76118.1"/>
    </source>
</evidence>
<dbReference type="OrthoDB" id="1699231at2759"/>